<feature type="coiled-coil region" evidence="1">
    <location>
        <begin position="8"/>
        <end position="35"/>
    </location>
</feature>
<sequence>MDIPIKYIELCLEEIAKCNAELERLSENTAEAESEVPAPYPYDGMKITRKNEVLLQRDEQLNILSEHLQAYNIGVRSSASTGYYPSSRQKYIAFVDILGYSQIVEKNSFEDLSRFVGFLIRDVQMYLTSEEAGKSKTRLYLHGFAPDLSEATINNIMLSDTIIFWTVDDSAESFYEIIKSIRNLMFFESFFTNVALRGVITIGELEFVNYDITHPSLTINQSTLYGKAIVEAYHIEKEQEWIGCLVTDKAINRFLKKVPTPDAKDKVFNNFIIQYDVPKKGNQYQNSYVINWPQSYPIKMAKESIWNCFTKHHHISELADSVYLKYQNTLKFIEYVKSTRTDDT</sequence>
<comment type="caution">
    <text evidence="2">The sequence shown here is derived from an EMBL/GenBank/DDBJ whole genome shotgun (WGS) entry which is preliminary data.</text>
</comment>
<evidence type="ECO:0000313" key="2">
    <source>
        <dbReference type="EMBL" id="GAA4463603.1"/>
    </source>
</evidence>
<name>A0ABP8N9J5_9BACT</name>
<keyword evidence="1" id="KW-0175">Coiled coil</keyword>
<protein>
    <recommendedName>
        <fullName evidence="4">Guanylate cyclase domain-containing protein</fullName>
    </recommendedName>
</protein>
<dbReference type="EMBL" id="BAABHD010000074">
    <property type="protein sequence ID" value="GAA4463603.1"/>
    <property type="molecule type" value="Genomic_DNA"/>
</dbReference>
<evidence type="ECO:0000256" key="1">
    <source>
        <dbReference type="SAM" id="Coils"/>
    </source>
</evidence>
<reference evidence="3" key="1">
    <citation type="journal article" date="2019" name="Int. J. Syst. Evol. Microbiol.">
        <title>The Global Catalogue of Microorganisms (GCM) 10K type strain sequencing project: providing services to taxonomists for standard genome sequencing and annotation.</title>
        <authorList>
            <consortium name="The Broad Institute Genomics Platform"/>
            <consortium name="The Broad Institute Genome Sequencing Center for Infectious Disease"/>
            <person name="Wu L."/>
            <person name="Ma J."/>
        </authorList>
    </citation>
    <scope>NUCLEOTIDE SEQUENCE [LARGE SCALE GENOMIC DNA]</scope>
    <source>
        <strain evidence="3">JCM 17927</strain>
    </source>
</reference>
<organism evidence="2 3">
    <name type="scientific">Nibrella saemangeumensis</name>
    <dbReference type="NCBI Taxonomy" id="1084526"/>
    <lineage>
        <taxon>Bacteria</taxon>
        <taxon>Pseudomonadati</taxon>
        <taxon>Bacteroidota</taxon>
        <taxon>Cytophagia</taxon>
        <taxon>Cytophagales</taxon>
        <taxon>Spirosomataceae</taxon>
        <taxon>Nibrella</taxon>
    </lineage>
</organism>
<gene>
    <name evidence="2" type="ORF">GCM10023189_41810</name>
</gene>
<evidence type="ECO:0000313" key="3">
    <source>
        <dbReference type="Proteomes" id="UP001501175"/>
    </source>
</evidence>
<evidence type="ECO:0008006" key="4">
    <source>
        <dbReference type="Google" id="ProtNLM"/>
    </source>
</evidence>
<accession>A0ABP8N9J5</accession>
<proteinExistence type="predicted"/>
<keyword evidence="3" id="KW-1185">Reference proteome</keyword>
<dbReference type="Proteomes" id="UP001501175">
    <property type="component" value="Unassembled WGS sequence"/>
</dbReference>